<dbReference type="EMBL" id="JABEMA010000010">
    <property type="protein sequence ID" value="NNH21860.1"/>
    <property type="molecule type" value="Genomic_DNA"/>
</dbReference>
<proteinExistence type="predicted"/>
<comment type="caution">
    <text evidence="2">The sequence shown here is derived from an EMBL/GenBank/DDBJ whole genome shotgun (WGS) entry which is preliminary data.</text>
</comment>
<keyword evidence="3" id="KW-1185">Reference proteome</keyword>
<feature type="region of interest" description="Disordered" evidence="1">
    <location>
        <begin position="58"/>
        <end position="89"/>
    </location>
</feature>
<evidence type="ECO:0000256" key="1">
    <source>
        <dbReference type="SAM" id="MobiDB-lite"/>
    </source>
</evidence>
<dbReference type="Proteomes" id="UP000555552">
    <property type="component" value="Unassembled WGS sequence"/>
</dbReference>
<sequence>MAKSNEQSWLARLEATFKRIYGPAEVDSASQLDPHAAKRLQGINGDFEVRRDRNGRNYLVARPGAQPPAPQDGTRSDEGDGEPTDHPRR</sequence>
<name>A0A849BFL0_9ACTN</name>
<dbReference type="AlphaFoldDB" id="A0A849BFL0"/>
<feature type="compositionally biased region" description="Basic and acidic residues" evidence="1">
    <location>
        <begin position="74"/>
        <end position="89"/>
    </location>
</feature>
<organism evidence="2 3">
    <name type="scientific">Pseudokineococcus marinus</name>
    <dbReference type="NCBI Taxonomy" id="351215"/>
    <lineage>
        <taxon>Bacteria</taxon>
        <taxon>Bacillati</taxon>
        <taxon>Actinomycetota</taxon>
        <taxon>Actinomycetes</taxon>
        <taxon>Kineosporiales</taxon>
        <taxon>Kineosporiaceae</taxon>
        <taxon>Pseudokineococcus</taxon>
    </lineage>
</organism>
<evidence type="ECO:0000313" key="2">
    <source>
        <dbReference type="EMBL" id="NNH21860.1"/>
    </source>
</evidence>
<accession>A0A849BFL0</accession>
<gene>
    <name evidence="2" type="ORF">HLB09_01920</name>
</gene>
<evidence type="ECO:0000313" key="3">
    <source>
        <dbReference type="Proteomes" id="UP000555552"/>
    </source>
</evidence>
<dbReference type="RefSeq" id="WP_171201719.1">
    <property type="nucleotide sequence ID" value="NZ_BAAANP010000015.1"/>
</dbReference>
<reference evidence="2 3" key="1">
    <citation type="submission" date="2020-05" db="EMBL/GenBank/DDBJ databases">
        <title>MicrobeNet Type strains.</title>
        <authorList>
            <person name="Nicholson A.C."/>
        </authorList>
    </citation>
    <scope>NUCLEOTIDE SEQUENCE [LARGE SCALE GENOMIC DNA]</scope>
    <source>
        <strain evidence="2 3">JCM 14547</strain>
    </source>
</reference>
<protein>
    <submittedName>
        <fullName evidence="2">Uncharacterized protein</fullName>
    </submittedName>
</protein>